<accession>A0A7W8D3T7</accession>
<protein>
    <submittedName>
        <fullName evidence="10">DNA-binding response OmpR family regulator</fullName>
    </submittedName>
</protein>
<sequence length="244" mass="26895">MPTASNAAVSASAPIAQVAVVEDDRELRERILVPGLADFGFAASGMASAEALYRAMLGTPFDLVVLDVGLPQEDGFSVARHLRQARAMSIGIVMLTGRTHSRDRVRGLDEGSDVYLAKPVELEVLAATLHSLLRRMRAHSTPPPAGDTPPDWRLEPDGWCLRSPDDVQVALTLAERRVLMRLFAERGEPIARDQLIADLTDDIYAFDPHRLEMLVHRLRRKIEDRTGQAPPLRAARGTGYAFTR</sequence>
<dbReference type="PANTHER" id="PTHR48111">
    <property type="entry name" value="REGULATOR OF RPOS"/>
    <property type="match status" value="1"/>
</dbReference>
<evidence type="ECO:0000256" key="7">
    <source>
        <dbReference type="PROSITE-ProRule" id="PRU01091"/>
    </source>
</evidence>
<evidence type="ECO:0000256" key="2">
    <source>
        <dbReference type="ARBA" id="ARBA00023012"/>
    </source>
</evidence>
<keyword evidence="3" id="KW-0805">Transcription regulation</keyword>
<keyword evidence="2" id="KW-0902">Two-component regulatory system</keyword>
<dbReference type="SMART" id="SM00448">
    <property type="entry name" value="REC"/>
    <property type="match status" value="1"/>
</dbReference>
<dbReference type="GO" id="GO:0005829">
    <property type="term" value="C:cytosol"/>
    <property type="evidence" value="ECO:0007669"/>
    <property type="project" value="TreeGrafter"/>
</dbReference>
<dbReference type="Proteomes" id="UP000521199">
    <property type="component" value="Unassembled WGS sequence"/>
</dbReference>
<evidence type="ECO:0000313" key="11">
    <source>
        <dbReference type="Proteomes" id="UP000521199"/>
    </source>
</evidence>
<dbReference type="CDD" id="cd00383">
    <property type="entry name" value="trans_reg_C"/>
    <property type="match status" value="1"/>
</dbReference>
<keyword evidence="4 7" id="KW-0238">DNA-binding</keyword>
<evidence type="ECO:0000256" key="5">
    <source>
        <dbReference type="ARBA" id="ARBA00023163"/>
    </source>
</evidence>
<feature type="domain" description="OmpR/PhoB-type" evidence="9">
    <location>
        <begin position="143"/>
        <end position="244"/>
    </location>
</feature>
<dbReference type="PROSITE" id="PS51755">
    <property type="entry name" value="OMPR_PHOB"/>
    <property type="match status" value="1"/>
</dbReference>
<dbReference type="GO" id="GO:0032993">
    <property type="term" value="C:protein-DNA complex"/>
    <property type="evidence" value="ECO:0007669"/>
    <property type="project" value="TreeGrafter"/>
</dbReference>
<dbReference type="InterPro" id="IPR036388">
    <property type="entry name" value="WH-like_DNA-bd_sf"/>
</dbReference>
<dbReference type="GO" id="GO:0000976">
    <property type="term" value="F:transcription cis-regulatory region binding"/>
    <property type="evidence" value="ECO:0007669"/>
    <property type="project" value="TreeGrafter"/>
</dbReference>
<dbReference type="Pfam" id="PF00072">
    <property type="entry name" value="Response_reg"/>
    <property type="match status" value="1"/>
</dbReference>
<dbReference type="Gene3D" id="1.10.10.10">
    <property type="entry name" value="Winged helix-like DNA-binding domain superfamily/Winged helix DNA-binding domain"/>
    <property type="match status" value="1"/>
</dbReference>
<organism evidence="10 11">
    <name type="scientific">Chiayiivirga flava</name>
    <dbReference type="NCBI Taxonomy" id="659595"/>
    <lineage>
        <taxon>Bacteria</taxon>
        <taxon>Pseudomonadati</taxon>
        <taxon>Pseudomonadota</taxon>
        <taxon>Gammaproteobacteria</taxon>
        <taxon>Lysobacterales</taxon>
        <taxon>Lysobacteraceae</taxon>
        <taxon>Chiayiivirga</taxon>
    </lineage>
</organism>
<comment type="caution">
    <text evidence="10">The sequence shown here is derived from an EMBL/GenBank/DDBJ whole genome shotgun (WGS) entry which is preliminary data.</text>
</comment>
<evidence type="ECO:0000256" key="6">
    <source>
        <dbReference type="PROSITE-ProRule" id="PRU00169"/>
    </source>
</evidence>
<evidence type="ECO:0000256" key="3">
    <source>
        <dbReference type="ARBA" id="ARBA00023015"/>
    </source>
</evidence>
<reference evidence="10 11" key="1">
    <citation type="submission" date="2020-08" db="EMBL/GenBank/DDBJ databases">
        <title>Genomic Encyclopedia of Type Strains, Phase IV (KMG-IV): sequencing the most valuable type-strain genomes for metagenomic binning, comparative biology and taxonomic classification.</title>
        <authorList>
            <person name="Goeker M."/>
        </authorList>
    </citation>
    <scope>NUCLEOTIDE SEQUENCE [LARGE SCALE GENOMIC DNA]</scope>
    <source>
        <strain evidence="10 11">DSM 24163</strain>
    </source>
</reference>
<gene>
    <name evidence="10" type="ORF">HNQ52_000960</name>
</gene>
<dbReference type="InterPro" id="IPR001789">
    <property type="entry name" value="Sig_transdc_resp-reg_receiver"/>
</dbReference>
<dbReference type="Gene3D" id="3.40.50.2300">
    <property type="match status" value="1"/>
</dbReference>
<dbReference type="GO" id="GO:0006355">
    <property type="term" value="P:regulation of DNA-templated transcription"/>
    <property type="evidence" value="ECO:0007669"/>
    <property type="project" value="InterPro"/>
</dbReference>
<feature type="DNA-binding region" description="OmpR/PhoB-type" evidence="7">
    <location>
        <begin position="143"/>
        <end position="244"/>
    </location>
</feature>
<dbReference type="InterPro" id="IPR016032">
    <property type="entry name" value="Sig_transdc_resp-reg_C-effctor"/>
</dbReference>
<evidence type="ECO:0000256" key="1">
    <source>
        <dbReference type="ARBA" id="ARBA00022553"/>
    </source>
</evidence>
<dbReference type="PROSITE" id="PS50110">
    <property type="entry name" value="RESPONSE_REGULATORY"/>
    <property type="match status" value="1"/>
</dbReference>
<dbReference type="GO" id="GO:0000156">
    <property type="term" value="F:phosphorelay response regulator activity"/>
    <property type="evidence" value="ECO:0007669"/>
    <property type="project" value="TreeGrafter"/>
</dbReference>
<keyword evidence="11" id="KW-1185">Reference proteome</keyword>
<dbReference type="Pfam" id="PF00486">
    <property type="entry name" value="Trans_reg_C"/>
    <property type="match status" value="1"/>
</dbReference>
<dbReference type="EMBL" id="JACHHP010000002">
    <property type="protein sequence ID" value="MBB5207431.1"/>
    <property type="molecule type" value="Genomic_DNA"/>
</dbReference>
<dbReference type="SUPFAM" id="SSF46894">
    <property type="entry name" value="C-terminal effector domain of the bipartite response regulators"/>
    <property type="match status" value="1"/>
</dbReference>
<dbReference type="InterPro" id="IPR001867">
    <property type="entry name" value="OmpR/PhoB-type_DNA-bd"/>
</dbReference>
<dbReference type="SMART" id="SM00862">
    <property type="entry name" value="Trans_reg_C"/>
    <property type="match status" value="1"/>
</dbReference>
<name>A0A7W8D3T7_9GAMM</name>
<proteinExistence type="predicted"/>
<evidence type="ECO:0000259" key="8">
    <source>
        <dbReference type="PROSITE" id="PS50110"/>
    </source>
</evidence>
<dbReference type="SUPFAM" id="SSF52172">
    <property type="entry name" value="CheY-like"/>
    <property type="match status" value="1"/>
</dbReference>
<feature type="domain" description="Response regulatory" evidence="8">
    <location>
        <begin position="17"/>
        <end position="133"/>
    </location>
</feature>
<dbReference type="PANTHER" id="PTHR48111:SF1">
    <property type="entry name" value="TWO-COMPONENT RESPONSE REGULATOR ORR33"/>
    <property type="match status" value="1"/>
</dbReference>
<dbReference type="RefSeq" id="WP_183959989.1">
    <property type="nucleotide sequence ID" value="NZ_JACHHP010000002.1"/>
</dbReference>
<feature type="modified residue" description="4-aspartylphosphate" evidence="6">
    <location>
        <position position="67"/>
    </location>
</feature>
<evidence type="ECO:0000256" key="4">
    <source>
        <dbReference type="ARBA" id="ARBA00023125"/>
    </source>
</evidence>
<dbReference type="InterPro" id="IPR011006">
    <property type="entry name" value="CheY-like_superfamily"/>
</dbReference>
<evidence type="ECO:0000259" key="9">
    <source>
        <dbReference type="PROSITE" id="PS51755"/>
    </source>
</evidence>
<keyword evidence="5" id="KW-0804">Transcription</keyword>
<keyword evidence="1 6" id="KW-0597">Phosphoprotein</keyword>
<evidence type="ECO:0000313" key="10">
    <source>
        <dbReference type="EMBL" id="MBB5207431.1"/>
    </source>
</evidence>
<dbReference type="AlphaFoldDB" id="A0A7W8D3T7"/>
<dbReference type="InterPro" id="IPR039420">
    <property type="entry name" value="WalR-like"/>
</dbReference>